<evidence type="ECO:0000313" key="3">
    <source>
        <dbReference type="EMBL" id="MBO8444135.1"/>
    </source>
</evidence>
<dbReference type="GO" id="GO:0005524">
    <property type="term" value="F:ATP binding"/>
    <property type="evidence" value="ECO:0007669"/>
    <property type="project" value="UniProtKB-KW"/>
</dbReference>
<dbReference type="Pfam" id="PF13173">
    <property type="entry name" value="AAA_14"/>
    <property type="match status" value="1"/>
</dbReference>
<keyword evidence="3" id="KW-0547">Nucleotide-binding</keyword>
<proteinExistence type="predicted"/>
<dbReference type="InterPro" id="IPR027417">
    <property type="entry name" value="P-loop_NTPase"/>
</dbReference>
<comment type="caution">
    <text evidence="3">The sequence shown here is derived from an EMBL/GenBank/DDBJ whole genome shotgun (WGS) entry which is preliminary data.</text>
</comment>
<dbReference type="PANTHER" id="PTHR43566:SF2">
    <property type="entry name" value="DUF4143 DOMAIN-CONTAINING PROTEIN"/>
    <property type="match status" value="1"/>
</dbReference>
<reference evidence="3" key="2">
    <citation type="journal article" date="2021" name="PeerJ">
        <title>Extensive microbial diversity within the chicken gut microbiome revealed by metagenomics and culture.</title>
        <authorList>
            <person name="Gilroy R."/>
            <person name="Ravi A."/>
            <person name="Getino M."/>
            <person name="Pursley I."/>
            <person name="Horton D.L."/>
            <person name="Alikhan N.F."/>
            <person name="Baker D."/>
            <person name="Gharbi K."/>
            <person name="Hall N."/>
            <person name="Watson M."/>
            <person name="Adriaenssens E.M."/>
            <person name="Foster-Nyarko E."/>
            <person name="Jarju S."/>
            <person name="Secka A."/>
            <person name="Antonio M."/>
            <person name="Oren A."/>
            <person name="Chaudhuri R.R."/>
            <person name="La Ragione R."/>
            <person name="Hildebrand F."/>
            <person name="Pallen M.J."/>
        </authorList>
    </citation>
    <scope>NUCLEOTIDE SEQUENCE</scope>
    <source>
        <strain evidence="3">D5-748</strain>
    </source>
</reference>
<evidence type="ECO:0000259" key="1">
    <source>
        <dbReference type="Pfam" id="PF13173"/>
    </source>
</evidence>
<feature type="domain" description="DUF4143" evidence="2">
    <location>
        <begin position="203"/>
        <end position="368"/>
    </location>
</feature>
<sequence length="427" mass="47276">MEGYIHRIMDGLLAKKLQAKGAVVIEGPKWCGKTTTAEEIAASKVLLARTDMKEQFNSLLEIDTDAALSGETPMLIDEWQTVPKLWDAVRYTIDHRRKMGQFILTGSAVPDKEAEMAREHSGTGRFAWLTMRPMTLFESGESNGSVSLTALFSAPGKILEKNSLSLQDIAFLICRGGWPMSVGLPEEAALEQAFDYYDAVTKEDVTKADGVKRASERVQRLMRAYARHQGTQASIATLREDLKNNDTAILNDDTIASYLEVLRKIFVVEDMPAWNPNLRSKTAIRTADTRYFVDPSIATAALGLGPDDLMNDLNTMGFFFETMCVRDLRVFAEALNGKVYHYRDKSGLECDAVVHLRNGQYGLIEIKLGGQSLINDGVATLNALAGRIDTSRMKAPAFLMVLTATGEFAYRRPEDGVYVVPIGCLRP</sequence>
<dbReference type="SUPFAM" id="SSF52540">
    <property type="entry name" value="P-loop containing nucleoside triphosphate hydrolases"/>
    <property type="match status" value="1"/>
</dbReference>
<dbReference type="Proteomes" id="UP000823619">
    <property type="component" value="Unassembled WGS sequence"/>
</dbReference>
<dbReference type="EMBL" id="JADIMO010000007">
    <property type="protein sequence ID" value="MBO8444135.1"/>
    <property type="molecule type" value="Genomic_DNA"/>
</dbReference>
<reference evidence="3" key="1">
    <citation type="submission" date="2020-10" db="EMBL/GenBank/DDBJ databases">
        <authorList>
            <person name="Gilroy R."/>
        </authorList>
    </citation>
    <scope>NUCLEOTIDE SEQUENCE</scope>
    <source>
        <strain evidence="3">D5-748</strain>
    </source>
</reference>
<dbReference type="InterPro" id="IPR025420">
    <property type="entry name" value="DUF4143"/>
</dbReference>
<dbReference type="PANTHER" id="PTHR43566">
    <property type="entry name" value="CONSERVED PROTEIN"/>
    <property type="match status" value="1"/>
</dbReference>
<dbReference type="InterPro" id="IPR041682">
    <property type="entry name" value="AAA_14"/>
</dbReference>
<evidence type="ECO:0000259" key="2">
    <source>
        <dbReference type="Pfam" id="PF13635"/>
    </source>
</evidence>
<keyword evidence="3" id="KW-0067">ATP-binding</keyword>
<dbReference type="Pfam" id="PF13635">
    <property type="entry name" value="DUF4143"/>
    <property type="match status" value="1"/>
</dbReference>
<organism evidence="3 4">
    <name type="scientific">Candidatus Cryptobacteroides merdavium</name>
    <dbReference type="NCBI Taxonomy" id="2840769"/>
    <lineage>
        <taxon>Bacteria</taxon>
        <taxon>Pseudomonadati</taxon>
        <taxon>Bacteroidota</taxon>
        <taxon>Bacteroidia</taxon>
        <taxon>Bacteroidales</taxon>
        <taxon>Candidatus Cryptobacteroides</taxon>
    </lineage>
</organism>
<gene>
    <name evidence="3" type="ORF">IAC23_00325</name>
</gene>
<evidence type="ECO:0000313" key="4">
    <source>
        <dbReference type="Proteomes" id="UP000823619"/>
    </source>
</evidence>
<dbReference type="AlphaFoldDB" id="A0A9D9H7N5"/>
<name>A0A9D9H7N5_9BACT</name>
<accession>A0A9D9H7N5</accession>
<feature type="domain" description="AAA" evidence="1">
    <location>
        <begin position="21"/>
        <end position="138"/>
    </location>
</feature>
<protein>
    <submittedName>
        <fullName evidence="3">ATP-binding protein</fullName>
    </submittedName>
</protein>